<sequence length="40" mass="4697">MLPTASLSLQRRQRKQQYLTRKTICDIMTLGTANNGRRFK</sequence>
<accession>A0A8S5QTS4</accession>
<protein>
    <submittedName>
        <fullName evidence="1">Uncharacterized protein</fullName>
    </submittedName>
</protein>
<dbReference type="EMBL" id="BK015736">
    <property type="protein sequence ID" value="DAE22695.1"/>
    <property type="molecule type" value="Genomic_DNA"/>
</dbReference>
<reference evidence="1" key="1">
    <citation type="journal article" date="2021" name="Proc. Natl. Acad. Sci. U.S.A.">
        <title>A Catalog of Tens of Thousands of Viruses from Human Metagenomes Reveals Hidden Associations with Chronic Diseases.</title>
        <authorList>
            <person name="Tisza M.J."/>
            <person name="Buck C.B."/>
        </authorList>
    </citation>
    <scope>NUCLEOTIDE SEQUENCE</scope>
    <source>
        <strain evidence="1">CtfRs3</strain>
    </source>
</reference>
<name>A0A8S5QTS4_9VIRU</name>
<organism evidence="1">
    <name type="scientific">Phage sp. ctfRs3</name>
    <dbReference type="NCBI Taxonomy" id="2826751"/>
    <lineage>
        <taxon>Viruses</taxon>
    </lineage>
</organism>
<proteinExistence type="predicted"/>
<evidence type="ECO:0000313" key="1">
    <source>
        <dbReference type="EMBL" id="DAE22695.1"/>
    </source>
</evidence>